<proteinExistence type="predicted"/>
<sequence length="319" mass="36620">MSKRAKNYQLSGLYETDGKTSEILEQSIKRLNYASLLTNDWLALTNEIEKISNISSLEMTKNTEIESKLAAMGTNTSGTLWDSDKCLDSLRILVENHKVNILLWAIRDLKEFMRSPGFMDQVGAFATKIGKSVDEVLAKIDHFEFDLGLIIKRLFEHVEALQTADLGRLTEHITMILAGILASHYNPDHIELRQEGLVFCYVYGLFKYIEQLNEGQIIQWAIGTSLHKVLVDILVGKSDHFVDAVKQRLLEALGSLADCENMSEVAFTDNQETKIRLVNMRKEVIRDLIVEYPERRPIIRPFLDVIDKYEREIKFPKRK</sequence>
<accession>A0A1R2BWL2</accession>
<keyword evidence="2" id="KW-1185">Reference proteome</keyword>
<dbReference type="OrthoDB" id="10257430at2759"/>
<gene>
    <name evidence="1" type="ORF">SteCoe_18390</name>
</gene>
<dbReference type="Proteomes" id="UP000187209">
    <property type="component" value="Unassembled WGS sequence"/>
</dbReference>
<reference evidence="1 2" key="1">
    <citation type="submission" date="2016-11" db="EMBL/GenBank/DDBJ databases">
        <title>The macronuclear genome of Stentor coeruleus: a giant cell with tiny introns.</title>
        <authorList>
            <person name="Slabodnick M."/>
            <person name="Ruby J.G."/>
            <person name="Reiff S.B."/>
            <person name="Swart E.C."/>
            <person name="Gosai S."/>
            <person name="Prabakaran S."/>
            <person name="Witkowska E."/>
            <person name="Larue G.E."/>
            <person name="Fisher S."/>
            <person name="Freeman R.M."/>
            <person name="Gunawardena J."/>
            <person name="Chu W."/>
            <person name="Stover N.A."/>
            <person name="Gregory B.D."/>
            <person name="Nowacki M."/>
            <person name="Derisi J."/>
            <person name="Roy S.W."/>
            <person name="Marshall W.F."/>
            <person name="Sood P."/>
        </authorList>
    </citation>
    <scope>NUCLEOTIDE SEQUENCE [LARGE SCALE GENOMIC DNA]</scope>
    <source>
        <strain evidence="1">WM001</strain>
    </source>
</reference>
<dbReference type="AlphaFoldDB" id="A0A1R2BWL2"/>
<evidence type="ECO:0000313" key="2">
    <source>
        <dbReference type="Proteomes" id="UP000187209"/>
    </source>
</evidence>
<organism evidence="1 2">
    <name type="scientific">Stentor coeruleus</name>
    <dbReference type="NCBI Taxonomy" id="5963"/>
    <lineage>
        <taxon>Eukaryota</taxon>
        <taxon>Sar</taxon>
        <taxon>Alveolata</taxon>
        <taxon>Ciliophora</taxon>
        <taxon>Postciliodesmatophora</taxon>
        <taxon>Heterotrichea</taxon>
        <taxon>Heterotrichida</taxon>
        <taxon>Stentoridae</taxon>
        <taxon>Stentor</taxon>
    </lineage>
</organism>
<name>A0A1R2BWL2_9CILI</name>
<dbReference type="EMBL" id="MPUH01000389">
    <property type="protein sequence ID" value="OMJ81212.1"/>
    <property type="molecule type" value="Genomic_DNA"/>
</dbReference>
<protein>
    <submittedName>
        <fullName evidence="1">Uncharacterized protein</fullName>
    </submittedName>
</protein>
<evidence type="ECO:0000313" key="1">
    <source>
        <dbReference type="EMBL" id="OMJ81212.1"/>
    </source>
</evidence>
<comment type="caution">
    <text evidence="1">The sequence shown here is derived from an EMBL/GenBank/DDBJ whole genome shotgun (WGS) entry which is preliminary data.</text>
</comment>